<reference evidence="4 5" key="1">
    <citation type="journal article" date="2013" name="Environ. Microbiol.">
        <title>Complete genome, catabolic sub-proteomes and key-metabolites of Desulfobacula toluolica Tol2, a marine, aromatic compound-degrading, sulfate-reducing bacterium.</title>
        <authorList>
            <person name="Wohlbrand L."/>
            <person name="Jacob J.H."/>
            <person name="Kube M."/>
            <person name="Mussmann M."/>
            <person name="Jarling R."/>
            <person name="Beck A."/>
            <person name="Amann R."/>
            <person name="Wilkes H."/>
            <person name="Reinhardt R."/>
            <person name="Rabus R."/>
        </authorList>
    </citation>
    <scope>NUCLEOTIDE SEQUENCE [LARGE SCALE GENOMIC DNA]</scope>
    <source>
        <strain evidence="5">DSM 7467 / Tol2</strain>
    </source>
</reference>
<evidence type="ECO:0000313" key="5">
    <source>
        <dbReference type="Proteomes" id="UP000007347"/>
    </source>
</evidence>
<dbReference type="HOGENOM" id="CLU_028458_2_0_7"/>
<dbReference type="RefSeq" id="WP_014956411.1">
    <property type="nucleotide sequence ID" value="NC_018645.1"/>
</dbReference>
<protein>
    <submittedName>
        <fullName evidence="4">Ureidoglycolate lyase (Ureidoglycolase)</fullName>
        <ecNumber evidence="4">4.3.2.3</ecNumber>
    </submittedName>
</protein>
<dbReference type="GO" id="GO:0046872">
    <property type="term" value="F:metal ion binding"/>
    <property type="evidence" value="ECO:0007669"/>
    <property type="project" value="UniProtKB-KW"/>
</dbReference>
<feature type="domain" description="Fumarylacetoacetase-like C-terminal" evidence="3">
    <location>
        <begin position="56"/>
        <end position="264"/>
    </location>
</feature>
<dbReference type="InterPro" id="IPR036663">
    <property type="entry name" value="Fumarylacetoacetase_C_sf"/>
</dbReference>
<dbReference type="PATRIC" id="fig|651182.5.peg.1073"/>
<dbReference type="Pfam" id="PF01557">
    <property type="entry name" value="FAA_hydrolase"/>
    <property type="match status" value="1"/>
</dbReference>
<organism evidence="4 5">
    <name type="scientific">Desulfobacula toluolica (strain DSM 7467 / Tol2)</name>
    <dbReference type="NCBI Taxonomy" id="651182"/>
    <lineage>
        <taxon>Bacteria</taxon>
        <taxon>Pseudomonadati</taxon>
        <taxon>Thermodesulfobacteriota</taxon>
        <taxon>Desulfobacteria</taxon>
        <taxon>Desulfobacterales</taxon>
        <taxon>Desulfobacteraceae</taxon>
        <taxon>Desulfobacula</taxon>
    </lineage>
</organism>
<dbReference type="KEGG" id="dto:TOL2_C08930"/>
<keyword evidence="5" id="KW-1185">Reference proteome</keyword>
<dbReference type="STRING" id="651182.TOL2_C08930"/>
<proteinExistence type="inferred from homology"/>
<dbReference type="SUPFAM" id="SSF56529">
    <property type="entry name" value="FAH"/>
    <property type="match status" value="1"/>
</dbReference>
<dbReference type="FunFam" id="3.90.850.10:FF:000002">
    <property type="entry name" value="2-hydroxyhepta-2,4-diene-1,7-dioate isomerase"/>
    <property type="match status" value="1"/>
</dbReference>
<comment type="similarity">
    <text evidence="1">Belongs to the FAH family.</text>
</comment>
<dbReference type="GO" id="GO:0016853">
    <property type="term" value="F:isomerase activity"/>
    <property type="evidence" value="ECO:0007669"/>
    <property type="project" value="UniProtKB-ARBA"/>
</dbReference>
<dbReference type="Gene3D" id="3.90.850.10">
    <property type="entry name" value="Fumarylacetoacetase-like, C-terminal domain"/>
    <property type="match status" value="1"/>
</dbReference>
<sequence>MQILRFESDDNKIYTGCDFDNGKASVIEGDIYSDFFITEKQKPVKTFLPPVSPAVIFCIGLNYKLHAKETGMALPKYPVVFMKNISSAAGHLEDVRIPASCVKVPEVDYEAELAVVIKKNTRNVSPEKALDHVLGYTCANDISARRWQKHGGGGQWIKGKSFDTFCPLGPCLVTADELEAPDQLDIECVLNGNTMQKSNTSDMIFSVGQIISYLSESTTLVPGTLILTGTPSGVGFTRKPPVYLAPGDVLETKIEKIGVLKNQISLDRE</sequence>
<dbReference type="AlphaFoldDB" id="K0NDU6"/>
<keyword evidence="2" id="KW-0479">Metal-binding</keyword>
<dbReference type="EC" id="4.3.2.3" evidence="4"/>
<keyword evidence="4" id="KW-0456">Lyase</keyword>
<dbReference type="GO" id="GO:0019752">
    <property type="term" value="P:carboxylic acid metabolic process"/>
    <property type="evidence" value="ECO:0007669"/>
    <property type="project" value="UniProtKB-ARBA"/>
</dbReference>
<dbReference type="GO" id="GO:0050385">
    <property type="term" value="F:ureidoglycolate lyase activity"/>
    <property type="evidence" value="ECO:0007669"/>
    <property type="project" value="UniProtKB-EC"/>
</dbReference>
<dbReference type="EMBL" id="FO203503">
    <property type="protein sequence ID" value="CCK79061.1"/>
    <property type="molecule type" value="Genomic_DNA"/>
</dbReference>
<dbReference type="Proteomes" id="UP000007347">
    <property type="component" value="Chromosome"/>
</dbReference>
<dbReference type="PANTHER" id="PTHR11820">
    <property type="entry name" value="ACYLPYRUVASE"/>
    <property type="match status" value="1"/>
</dbReference>
<name>K0NDU6_DESTT</name>
<gene>
    <name evidence="4" type="ordered locus">TOL2_C08930</name>
</gene>
<evidence type="ECO:0000259" key="3">
    <source>
        <dbReference type="Pfam" id="PF01557"/>
    </source>
</evidence>
<evidence type="ECO:0000256" key="2">
    <source>
        <dbReference type="ARBA" id="ARBA00022723"/>
    </source>
</evidence>
<accession>K0NDU6</accession>
<dbReference type="OrthoDB" id="5197601at2"/>
<evidence type="ECO:0000256" key="1">
    <source>
        <dbReference type="ARBA" id="ARBA00010211"/>
    </source>
</evidence>
<dbReference type="InterPro" id="IPR011234">
    <property type="entry name" value="Fumarylacetoacetase-like_C"/>
</dbReference>
<evidence type="ECO:0000313" key="4">
    <source>
        <dbReference type="EMBL" id="CCK79061.1"/>
    </source>
</evidence>